<dbReference type="OrthoDB" id="197463at2"/>
<keyword evidence="3" id="KW-1185">Reference proteome</keyword>
<organism evidence="2 3">
    <name type="scientific">Kribbella antibiotica</name>
    <dbReference type="NCBI Taxonomy" id="190195"/>
    <lineage>
        <taxon>Bacteria</taxon>
        <taxon>Bacillati</taxon>
        <taxon>Actinomycetota</taxon>
        <taxon>Actinomycetes</taxon>
        <taxon>Propionibacteriales</taxon>
        <taxon>Kribbellaceae</taxon>
        <taxon>Kribbella</taxon>
    </lineage>
</organism>
<gene>
    <name evidence="2" type="ORF">E1263_22120</name>
</gene>
<dbReference type="RefSeq" id="WP_132170367.1">
    <property type="nucleotide sequence ID" value="NZ_SMKX01000065.1"/>
</dbReference>
<accession>A0A4V2YPG6</accession>
<dbReference type="InterPro" id="IPR029068">
    <property type="entry name" value="Glyas_Bleomycin-R_OHBP_Dase"/>
</dbReference>
<reference evidence="2 3" key="1">
    <citation type="submission" date="2019-03" db="EMBL/GenBank/DDBJ databases">
        <title>Draft genome sequences of novel Actinobacteria.</title>
        <authorList>
            <person name="Sahin N."/>
            <person name="Ay H."/>
            <person name="Saygin H."/>
        </authorList>
    </citation>
    <scope>NUCLEOTIDE SEQUENCE [LARGE SCALE GENOMIC DNA]</scope>
    <source>
        <strain evidence="2 3">JCM 13523</strain>
    </source>
</reference>
<sequence>MSTNADIKIQSSFLPHTDPDASVAFFRDLLGFEVRMDVGGGTMRWITVGPAGQPDTAVVLTPPFADPGITEDERKTITEMMAKGTYATLVLSSPNLDEVFEKMVAGGAEVVQEPTDQPYGVRDAAFRDPAGNHIRINQQA</sequence>
<dbReference type="InterPro" id="IPR004360">
    <property type="entry name" value="Glyas_Fos-R_dOase_dom"/>
</dbReference>
<dbReference type="Pfam" id="PF00903">
    <property type="entry name" value="Glyoxalase"/>
    <property type="match status" value="1"/>
</dbReference>
<dbReference type="PANTHER" id="PTHR36437:SF2">
    <property type="entry name" value="GLYOXALASE_BLEOMYCIN RESISTANCE PROTEIN_DIOXYGENASE"/>
    <property type="match status" value="1"/>
</dbReference>
<dbReference type="SUPFAM" id="SSF54593">
    <property type="entry name" value="Glyoxalase/Bleomycin resistance protein/Dihydroxybiphenyl dioxygenase"/>
    <property type="match status" value="1"/>
</dbReference>
<dbReference type="AlphaFoldDB" id="A0A4V2YPG6"/>
<feature type="domain" description="Glyoxalase/fosfomycin resistance/dioxygenase" evidence="1">
    <location>
        <begin position="14"/>
        <end position="135"/>
    </location>
</feature>
<proteinExistence type="predicted"/>
<protein>
    <submittedName>
        <fullName evidence="2">VOC family protein</fullName>
    </submittedName>
</protein>
<dbReference type="Proteomes" id="UP000295124">
    <property type="component" value="Unassembled WGS sequence"/>
</dbReference>
<dbReference type="Gene3D" id="3.10.180.10">
    <property type="entry name" value="2,3-Dihydroxybiphenyl 1,2-Dioxygenase, domain 1"/>
    <property type="match status" value="1"/>
</dbReference>
<evidence type="ECO:0000259" key="1">
    <source>
        <dbReference type="Pfam" id="PF00903"/>
    </source>
</evidence>
<dbReference type="PANTHER" id="PTHR36437">
    <property type="entry name" value="GLYOXALASE/BLEOMYCIN RESISTANCE PROTEIN/DIOXYGENASE"/>
    <property type="match status" value="1"/>
</dbReference>
<evidence type="ECO:0000313" key="3">
    <source>
        <dbReference type="Proteomes" id="UP000295124"/>
    </source>
</evidence>
<evidence type="ECO:0000313" key="2">
    <source>
        <dbReference type="EMBL" id="TDD57817.1"/>
    </source>
</evidence>
<comment type="caution">
    <text evidence="2">The sequence shown here is derived from an EMBL/GenBank/DDBJ whole genome shotgun (WGS) entry which is preliminary data.</text>
</comment>
<name>A0A4V2YPG6_9ACTN</name>
<dbReference type="EMBL" id="SMKX01000065">
    <property type="protein sequence ID" value="TDD57817.1"/>
    <property type="molecule type" value="Genomic_DNA"/>
</dbReference>